<evidence type="ECO:0000256" key="5">
    <source>
        <dbReference type="ARBA" id="ARBA00022984"/>
    </source>
</evidence>
<dbReference type="HOGENOM" id="CLU_006797_5_2_7"/>
<keyword evidence="6 10" id="KW-1133">Transmembrane helix</keyword>
<reference evidence="12 13" key="1">
    <citation type="journal article" date="2009" name="Environ. Microbiol.">
        <title>Genome sequence of Desulfobacterium autotrophicum HRM2, a marine sulfate reducer oxidizing organic carbon completely to carbon dioxide.</title>
        <authorList>
            <person name="Strittmatter A.W."/>
            <person name="Liesegang H."/>
            <person name="Rabus R."/>
            <person name="Decker I."/>
            <person name="Amann J."/>
            <person name="Andres S."/>
            <person name="Henne A."/>
            <person name="Fricke W.F."/>
            <person name="Martinez-Arias R."/>
            <person name="Bartels D."/>
            <person name="Goesmann A."/>
            <person name="Krause L."/>
            <person name="Puehler A."/>
            <person name="Klenk H.P."/>
            <person name="Richter M."/>
            <person name="Schuler M."/>
            <person name="Gloeckner F.O."/>
            <person name="Meyerdierks A."/>
            <person name="Gottschalk G."/>
            <person name="Amann R."/>
        </authorList>
    </citation>
    <scope>NUCLEOTIDE SEQUENCE [LARGE SCALE GENOMIC DNA]</scope>
    <source>
        <strain evidence="13">ATCC 43914 / DSM 3382 / HRM2</strain>
    </source>
</reference>
<dbReference type="GO" id="GO:0005886">
    <property type="term" value="C:plasma membrane"/>
    <property type="evidence" value="ECO:0007669"/>
    <property type="project" value="UniProtKB-SubCell"/>
</dbReference>
<dbReference type="RefSeq" id="WP_015904731.1">
    <property type="nucleotide sequence ID" value="NC_012108.1"/>
</dbReference>
<feature type="transmembrane region" description="Helical" evidence="10">
    <location>
        <begin position="446"/>
        <end position="469"/>
    </location>
</feature>
<name>C0QJF6_DESAH</name>
<evidence type="ECO:0000313" key="12">
    <source>
        <dbReference type="EMBL" id="ACN15969.1"/>
    </source>
</evidence>
<evidence type="ECO:0000256" key="2">
    <source>
        <dbReference type="ARBA" id="ARBA00022475"/>
    </source>
</evidence>
<dbReference type="PRINTS" id="PR01806">
    <property type="entry name" value="VIRFACTRMVIN"/>
</dbReference>
<evidence type="ECO:0000256" key="4">
    <source>
        <dbReference type="ARBA" id="ARBA00022960"/>
    </source>
</evidence>
<dbReference type="PANTHER" id="PTHR47019:SF1">
    <property type="entry name" value="LIPID II FLIPPASE MURJ"/>
    <property type="match status" value="1"/>
</dbReference>
<dbReference type="KEGG" id="dat:HRM2_28810"/>
<protein>
    <recommendedName>
        <fullName evidence="10">Probable lipid II flippase MurJ</fullName>
    </recommendedName>
</protein>
<dbReference type="NCBIfam" id="TIGR01695">
    <property type="entry name" value="murJ_mviN"/>
    <property type="match status" value="1"/>
</dbReference>
<evidence type="ECO:0000256" key="10">
    <source>
        <dbReference type="HAMAP-Rule" id="MF_02078"/>
    </source>
</evidence>
<sequence>MEKNDSTFKQVGFASIIMMASVFASRIIGLGREMTIAFSGGAGGEVDAYQVAFIVPEILNHIVASGFLSITFIPIFAAYIERNDEETGWRIFSLVFTTFGLLLVGVTLVCLWFAPELVSLLAPGFDDPALFRLAVRMTRIIIPAQLFFFSGGLFMAVQFTKKRFFIPALAPLVYNLGIIVGGVALGPFLGMEGFSWGVLGGAFVGNFLLQYHGAKNTGMRLRFIFDITHPELVRYVVLTLPLMVGLTMTFSTEILLKYFGSYLAEGSIAALNYGLRIMFILVGLFGQAVGVASYPFMAKLAAQGKIDELNALLNTTLKYLLLVIPVSVLFMVLRHEIILILFQRGRFGPDATQVTAGILPFLLCGTFAFAAQTVVVRGYYAMQNTWFPALFSTLAVILTLPVFYLLMGIMGAGGIALALSIAATAQTLLLFELWNRKSHNNGRGAVYRFLFSMTGLSLGTGFFLVKITAFLKTFINASTLFGALSVSIITGLVFILVFSGAGYLFKIQEINQFNHKLIQKLGRLFFS</sequence>
<feature type="transmembrane region" description="Helical" evidence="10">
    <location>
        <begin position="134"/>
        <end position="157"/>
    </location>
</feature>
<feature type="transmembrane region" description="Helical" evidence="10">
    <location>
        <begin position="319"/>
        <end position="342"/>
    </location>
</feature>
<dbReference type="eggNOG" id="COG0728">
    <property type="taxonomic scope" value="Bacteria"/>
</dbReference>
<dbReference type="UniPathway" id="UPA00219"/>
<evidence type="ECO:0000256" key="8">
    <source>
        <dbReference type="ARBA" id="ARBA00060041"/>
    </source>
</evidence>
<evidence type="ECO:0000256" key="7">
    <source>
        <dbReference type="ARBA" id="ARBA00023136"/>
    </source>
</evidence>
<gene>
    <name evidence="10" type="primary">murJ</name>
    <name evidence="12" type="ordered locus">HRM2_28810</name>
</gene>
<feature type="transmembrane region" description="Helical" evidence="10">
    <location>
        <begin position="387"/>
        <end position="406"/>
    </location>
</feature>
<dbReference type="STRING" id="177437.HRM2_28810"/>
<feature type="transmembrane region" description="Helical" evidence="10">
    <location>
        <begin position="12"/>
        <end position="29"/>
    </location>
</feature>
<evidence type="ECO:0000256" key="6">
    <source>
        <dbReference type="ARBA" id="ARBA00022989"/>
    </source>
</evidence>
<feature type="transmembrane region" description="Helical" evidence="10">
    <location>
        <begin position="164"/>
        <end position="188"/>
    </location>
</feature>
<accession>C0QJF6</accession>
<feature type="transmembrane region" description="Helical" evidence="10">
    <location>
        <begin position="481"/>
        <end position="505"/>
    </location>
</feature>
<dbReference type="GO" id="GO:0009252">
    <property type="term" value="P:peptidoglycan biosynthetic process"/>
    <property type="evidence" value="ECO:0007669"/>
    <property type="project" value="UniProtKB-UniRule"/>
</dbReference>
<dbReference type="InterPro" id="IPR051050">
    <property type="entry name" value="Lipid_II_flippase_MurJ/MviN"/>
</dbReference>
<dbReference type="PANTHER" id="PTHR47019">
    <property type="entry name" value="LIPID II FLIPPASE MURJ"/>
    <property type="match status" value="1"/>
</dbReference>
<comment type="pathway">
    <text evidence="10">Cell wall biogenesis; peptidoglycan biosynthesis.</text>
</comment>
<feature type="transmembrane region" description="Helical" evidence="10">
    <location>
        <begin position="91"/>
        <end position="114"/>
    </location>
</feature>
<keyword evidence="3 10" id="KW-0812">Transmembrane</keyword>
<keyword evidence="7 10" id="KW-0472">Membrane</keyword>
<keyword evidence="10 11" id="KW-0961">Cell wall biogenesis/degradation</keyword>
<evidence type="ECO:0000256" key="1">
    <source>
        <dbReference type="ARBA" id="ARBA00004651"/>
    </source>
</evidence>
<evidence type="ECO:0000313" key="13">
    <source>
        <dbReference type="Proteomes" id="UP000000442"/>
    </source>
</evidence>
<evidence type="ECO:0000256" key="3">
    <source>
        <dbReference type="ARBA" id="ARBA00022692"/>
    </source>
</evidence>
<feature type="transmembrane region" description="Helical" evidence="10">
    <location>
        <begin position="276"/>
        <end position="298"/>
    </location>
</feature>
<comment type="function">
    <text evidence="8 10 11">Involved in peptidoglycan biosynthesis. Transports lipid-linked peptidoglycan precursors from the inner to the outer leaflet of the cytoplasmic membrane.</text>
</comment>
<feature type="transmembrane region" description="Helical" evidence="10">
    <location>
        <begin position="232"/>
        <end position="256"/>
    </location>
</feature>
<feature type="transmembrane region" description="Helical" evidence="10">
    <location>
        <begin position="354"/>
        <end position="375"/>
    </location>
</feature>
<comment type="subcellular location">
    <subcellularLocation>
        <location evidence="10">Cell inner membrane</location>
        <topology evidence="10">Multi-pass membrane protein</topology>
    </subcellularLocation>
    <subcellularLocation>
        <location evidence="1">Cell membrane</location>
        <topology evidence="1">Multi-pass membrane protein</topology>
    </subcellularLocation>
</comment>
<dbReference type="GO" id="GO:0008360">
    <property type="term" value="P:regulation of cell shape"/>
    <property type="evidence" value="ECO:0007669"/>
    <property type="project" value="UniProtKB-UniRule"/>
</dbReference>
<feature type="transmembrane region" description="Helical" evidence="10">
    <location>
        <begin position="194"/>
        <end position="211"/>
    </location>
</feature>
<keyword evidence="10" id="KW-0997">Cell inner membrane</keyword>
<dbReference type="AlphaFoldDB" id="C0QJF6"/>
<evidence type="ECO:0000256" key="11">
    <source>
        <dbReference type="PIRNR" id="PIRNR002869"/>
    </source>
</evidence>
<keyword evidence="10 11" id="KW-0813">Transport</keyword>
<dbReference type="GO" id="GO:0015648">
    <property type="term" value="F:lipid-linked peptidoglycan transporter activity"/>
    <property type="evidence" value="ECO:0007669"/>
    <property type="project" value="UniProtKB-UniRule"/>
</dbReference>
<dbReference type="HAMAP" id="MF_02078">
    <property type="entry name" value="MurJ_MviN"/>
    <property type="match status" value="1"/>
</dbReference>
<keyword evidence="2 10" id="KW-1003">Cell membrane</keyword>
<dbReference type="EMBL" id="CP001087">
    <property type="protein sequence ID" value="ACN15969.1"/>
    <property type="molecule type" value="Genomic_DNA"/>
</dbReference>
<comment type="similarity">
    <text evidence="9 10 11">Belongs to the MurJ/MviN family.</text>
</comment>
<feature type="transmembrane region" description="Helical" evidence="10">
    <location>
        <begin position="412"/>
        <end position="434"/>
    </location>
</feature>
<dbReference type="CDD" id="cd13123">
    <property type="entry name" value="MATE_MurJ_like"/>
    <property type="match status" value="1"/>
</dbReference>
<dbReference type="InterPro" id="IPR004268">
    <property type="entry name" value="MurJ"/>
</dbReference>
<feature type="transmembrane region" description="Helical" evidence="10">
    <location>
        <begin position="58"/>
        <end position="79"/>
    </location>
</feature>
<evidence type="ECO:0000256" key="9">
    <source>
        <dbReference type="ARBA" id="ARBA00061532"/>
    </source>
</evidence>
<dbReference type="PIRSF" id="PIRSF002869">
    <property type="entry name" value="MviN"/>
    <property type="match status" value="1"/>
</dbReference>
<keyword evidence="13" id="KW-1185">Reference proteome</keyword>
<dbReference type="Pfam" id="PF03023">
    <property type="entry name" value="MurJ"/>
    <property type="match status" value="1"/>
</dbReference>
<dbReference type="GO" id="GO:0071555">
    <property type="term" value="P:cell wall organization"/>
    <property type="evidence" value="ECO:0007669"/>
    <property type="project" value="UniProtKB-UniRule"/>
</dbReference>
<dbReference type="Proteomes" id="UP000000442">
    <property type="component" value="Chromosome"/>
</dbReference>
<proteinExistence type="inferred from homology"/>
<dbReference type="OrthoDB" id="9804143at2"/>
<organism evidence="12 13">
    <name type="scientific">Desulforapulum autotrophicum (strain ATCC 43914 / DSM 3382 / VKM B-1955 / HRM2)</name>
    <name type="common">Desulfobacterium autotrophicum</name>
    <dbReference type="NCBI Taxonomy" id="177437"/>
    <lineage>
        <taxon>Bacteria</taxon>
        <taxon>Pseudomonadati</taxon>
        <taxon>Thermodesulfobacteriota</taxon>
        <taxon>Desulfobacteria</taxon>
        <taxon>Desulfobacterales</taxon>
        <taxon>Desulfobacteraceae</taxon>
        <taxon>Desulforapulum</taxon>
    </lineage>
</organism>
<keyword evidence="4 10" id="KW-0133">Cell shape</keyword>
<keyword evidence="5 10" id="KW-0573">Peptidoglycan synthesis</keyword>
<dbReference type="GO" id="GO:0034204">
    <property type="term" value="P:lipid translocation"/>
    <property type="evidence" value="ECO:0007669"/>
    <property type="project" value="TreeGrafter"/>
</dbReference>